<dbReference type="EMBL" id="SNRW01020287">
    <property type="protein sequence ID" value="KAA6365607.1"/>
    <property type="molecule type" value="Genomic_DNA"/>
</dbReference>
<evidence type="ECO:0008006" key="3">
    <source>
        <dbReference type="Google" id="ProtNLM"/>
    </source>
</evidence>
<evidence type="ECO:0000313" key="2">
    <source>
        <dbReference type="Proteomes" id="UP000324800"/>
    </source>
</evidence>
<comment type="caution">
    <text evidence="1">The sequence shown here is derived from an EMBL/GenBank/DDBJ whole genome shotgun (WGS) entry which is preliminary data.</text>
</comment>
<dbReference type="InterPro" id="IPR036028">
    <property type="entry name" value="SH3-like_dom_sf"/>
</dbReference>
<feature type="non-terminal residue" evidence="1">
    <location>
        <position position="57"/>
    </location>
</feature>
<name>A0A5J4U4S7_9EUKA</name>
<gene>
    <name evidence="1" type="ORF">EZS28_038866</name>
</gene>
<dbReference type="Proteomes" id="UP000324800">
    <property type="component" value="Unassembled WGS sequence"/>
</dbReference>
<accession>A0A5J4U4S7</accession>
<organism evidence="1 2">
    <name type="scientific">Streblomastix strix</name>
    <dbReference type="NCBI Taxonomy" id="222440"/>
    <lineage>
        <taxon>Eukaryota</taxon>
        <taxon>Metamonada</taxon>
        <taxon>Preaxostyla</taxon>
        <taxon>Oxymonadida</taxon>
        <taxon>Streblomastigidae</taxon>
        <taxon>Streblomastix</taxon>
    </lineage>
</organism>
<dbReference type="SUPFAM" id="SSF50044">
    <property type="entry name" value="SH3-domain"/>
    <property type="match status" value="1"/>
</dbReference>
<evidence type="ECO:0000313" key="1">
    <source>
        <dbReference type="EMBL" id="KAA6365607.1"/>
    </source>
</evidence>
<dbReference type="AlphaFoldDB" id="A0A5J4U4S7"/>
<reference evidence="1 2" key="1">
    <citation type="submission" date="2019-03" db="EMBL/GenBank/DDBJ databases">
        <title>Single cell metagenomics reveals metabolic interactions within the superorganism composed of flagellate Streblomastix strix and complex community of Bacteroidetes bacteria on its surface.</title>
        <authorList>
            <person name="Treitli S.C."/>
            <person name="Kolisko M."/>
            <person name="Husnik F."/>
            <person name="Keeling P."/>
            <person name="Hampl V."/>
        </authorList>
    </citation>
    <scope>NUCLEOTIDE SEQUENCE [LARGE SCALE GENOMIC DNA]</scope>
    <source>
        <strain evidence="1">ST1C</strain>
    </source>
</reference>
<sequence>MISENQIFEVISDYQGIGEFLCVKKRDIVNVIKKELVWFTVEKDGLIGKVPAGKLRK</sequence>
<proteinExistence type="predicted"/>
<protein>
    <recommendedName>
        <fullName evidence="3">SH3 domain-containing protein</fullName>
    </recommendedName>
</protein>